<evidence type="ECO:0000256" key="7">
    <source>
        <dbReference type="SAM" id="MobiDB-lite"/>
    </source>
</evidence>
<dbReference type="SUPFAM" id="SSF57667">
    <property type="entry name" value="beta-beta-alpha zinc fingers"/>
    <property type="match status" value="2"/>
</dbReference>
<evidence type="ECO:0000313" key="9">
    <source>
        <dbReference type="Proteomes" id="UP000749559"/>
    </source>
</evidence>
<feature type="compositionally biased region" description="Acidic residues" evidence="7">
    <location>
        <begin position="1104"/>
        <end position="1115"/>
    </location>
</feature>
<dbReference type="EMBL" id="CAIIXF020000007">
    <property type="protein sequence ID" value="CAH1789890.1"/>
    <property type="molecule type" value="Genomic_DNA"/>
</dbReference>
<keyword evidence="2" id="KW-0479">Metal-binding</keyword>
<protein>
    <submittedName>
        <fullName evidence="8">Uncharacterized protein</fullName>
    </submittedName>
</protein>
<dbReference type="Gene3D" id="3.30.710.10">
    <property type="entry name" value="Potassium Channel Kv1.1, Chain A"/>
    <property type="match status" value="1"/>
</dbReference>
<dbReference type="InterPro" id="IPR036236">
    <property type="entry name" value="Znf_C2H2_sf"/>
</dbReference>
<evidence type="ECO:0000256" key="4">
    <source>
        <dbReference type="ARBA" id="ARBA00022771"/>
    </source>
</evidence>
<gene>
    <name evidence="8" type="ORF">OFUS_LOCUS15174</name>
</gene>
<dbReference type="Gene3D" id="3.30.160.60">
    <property type="entry name" value="Classic Zinc Finger"/>
    <property type="match status" value="4"/>
</dbReference>
<dbReference type="AlphaFoldDB" id="A0A8J1TUE3"/>
<dbReference type="GO" id="GO:0005634">
    <property type="term" value="C:nucleus"/>
    <property type="evidence" value="ECO:0007669"/>
    <property type="project" value="UniProtKB-SubCell"/>
</dbReference>
<dbReference type="PANTHER" id="PTHR24394">
    <property type="entry name" value="ZINC FINGER PROTEIN"/>
    <property type="match status" value="1"/>
</dbReference>
<dbReference type="InterPro" id="IPR013087">
    <property type="entry name" value="Znf_C2H2_type"/>
</dbReference>
<evidence type="ECO:0000313" key="8">
    <source>
        <dbReference type="EMBL" id="CAH1789890.1"/>
    </source>
</evidence>
<evidence type="ECO:0000256" key="1">
    <source>
        <dbReference type="ARBA" id="ARBA00004123"/>
    </source>
</evidence>
<evidence type="ECO:0000256" key="6">
    <source>
        <dbReference type="ARBA" id="ARBA00023242"/>
    </source>
</evidence>
<dbReference type="PROSITE" id="PS50097">
    <property type="entry name" value="BTB"/>
    <property type="match status" value="1"/>
</dbReference>
<dbReference type="InterPro" id="IPR000210">
    <property type="entry name" value="BTB/POZ_dom"/>
</dbReference>
<dbReference type="SMART" id="SM00355">
    <property type="entry name" value="ZnF_C2H2"/>
    <property type="match status" value="16"/>
</dbReference>
<keyword evidence="4" id="KW-0863">Zinc-finger</keyword>
<feature type="compositionally biased region" description="Polar residues" evidence="7">
    <location>
        <begin position="192"/>
        <end position="224"/>
    </location>
</feature>
<reference evidence="8" key="1">
    <citation type="submission" date="2022-03" db="EMBL/GenBank/DDBJ databases">
        <authorList>
            <person name="Martin C."/>
        </authorList>
    </citation>
    <scope>NUCLEOTIDE SEQUENCE</scope>
</reference>
<evidence type="ECO:0000256" key="2">
    <source>
        <dbReference type="ARBA" id="ARBA00022723"/>
    </source>
</evidence>
<organism evidence="8 9">
    <name type="scientific">Owenia fusiformis</name>
    <name type="common">Polychaete worm</name>
    <dbReference type="NCBI Taxonomy" id="6347"/>
    <lineage>
        <taxon>Eukaryota</taxon>
        <taxon>Metazoa</taxon>
        <taxon>Spiralia</taxon>
        <taxon>Lophotrochozoa</taxon>
        <taxon>Annelida</taxon>
        <taxon>Polychaeta</taxon>
        <taxon>Sedentaria</taxon>
        <taxon>Canalipalpata</taxon>
        <taxon>Sabellida</taxon>
        <taxon>Oweniida</taxon>
        <taxon>Oweniidae</taxon>
        <taxon>Owenia</taxon>
    </lineage>
</organism>
<dbReference type="InterPro" id="IPR011333">
    <property type="entry name" value="SKP1/BTB/POZ_sf"/>
</dbReference>
<keyword evidence="5" id="KW-0862">Zinc</keyword>
<dbReference type="PROSITE" id="PS00028">
    <property type="entry name" value="ZINC_FINGER_C2H2_1"/>
    <property type="match status" value="8"/>
</dbReference>
<dbReference type="GO" id="GO:0000981">
    <property type="term" value="F:DNA-binding transcription factor activity, RNA polymerase II-specific"/>
    <property type="evidence" value="ECO:0007669"/>
    <property type="project" value="TreeGrafter"/>
</dbReference>
<comment type="subcellular location">
    <subcellularLocation>
        <location evidence="1">Nucleus</location>
    </subcellularLocation>
</comment>
<dbReference type="CDD" id="cd18186">
    <property type="entry name" value="BTB_POZ_ZBTB_KLHL-like"/>
    <property type="match status" value="1"/>
</dbReference>
<feature type="region of interest" description="Disordered" evidence="7">
    <location>
        <begin position="1185"/>
        <end position="1207"/>
    </location>
</feature>
<dbReference type="OrthoDB" id="6347556at2759"/>
<feature type="region of interest" description="Disordered" evidence="7">
    <location>
        <begin position="182"/>
        <end position="224"/>
    </location>
</feature>
<comment type="caution">
    <text evidence="8">The sequence shown here is derived from an EMBL/GenBank/DDBJ whole genome shotgun (WGS) entry which is preliminary data.</text>
</comment>
<keyword evidence="3" id="KW-0677">Repeat</keyword>
<dbReference type="SUPFAM" id="SSF54695">
    <property type="entry name" value="POZ domain"/>
    <property type="match status" value="1"/>
</dbReference>
<dbReference type="Pfam" id="PF00651">
    <property type="entry name" value="BTB"/>
    <property type="match status" value="1"/>
</dbReference>
<dbReference type="SMART" id="SM00225">
    <property type="entry name" value="BTB"/>
    <property type="match status" value="1"/>
</dbReference>
<accession>A0A8J1TUE3</accession>
<keyword evidence="6" id="KW-0539">Nucleus</keyword>
<dbReference type="PANTHER" id="PTHR24394:SF29">
    <property type="entry name" value="MYONEURIN"/>
    <property type="match status" value="1"/>
</dbReference>
<dbReference type="Proteomes" id="UP000749559">
    <property type="component" value="Unassembled WGS sequence"/>
</dbReference>
<keyword evidence="9" id="KW-1185">Reference proteome</keyword>
<sequence length="1207" mass="138379">MSGHNENTGRPDVAMLHPPNQPFQNFTGEIYNPMRTVFIDKQHSSKLHTNLWNMREKGLLCDITVRLGNCTIPAHECILNAMSDWFSAATSYTTRDQNKETLIDMDDIQGIQIMDLLNVIRYLYIGELEVNRVNYQGMLTLCTKLKLGFAIAYIQSYINKLSKETEQSSSVKLEIKEEDIKREVENDDDYNSMDTSMEQSQVESDSTVQLDSDSLTSDNQETASGHVTMHPVQAPMVSSPSNVSDPKTTQDKTSQAMERFVPILPRSLNIQPPISELQLPNMNMDKTKQPNQEIQITAKPLIVLKRKSTTPLNQSPKRKPDPTSQAMKRFVAIQPRNLIVQPLVSTESTSLPNNIGFQLLKIGSQAQLMNKISSNGDECSKSIPSEQPVLFQNPSGNLSLSSKSFVSIPGEHVVTSVSEKHPVFSEHVKSITGKHPVSNEINSNPEQTALQAGSCKSALHTPERHNEKCLKDVNTLYVEIRPNGELPSGAESHEPTIDNDNKMSKTTFTLVPIKKFVCEKCDEVLQNGTYLRYHMLMEHSTKWVGACHHCEYITCHKDDMATHLFNLHKNVTTEYPLMECQVGECNYRNVNPRCIKRHRDNHRDSAYAEAQRKGQDKSLISEEIYFPKLKPVDHPDYELLKPEYTKRLFYSDPNKNKRPNKKRKLPCHKCDEDFDVLRVLRFHVMEVHEGKWVGRCKKCDYMHDDKNKLAVHVFQKHKEVSEGFSIMDCTVKECDYKTVEHTSLSDHMVEVHNVPADSDVDTVEETRGKDKAERAGHDPKQYKCGRCDAMFHSRHLLKCHLYEGHKKQGTIVMCDHCDEFRSYGRMGRSELSAHMNEKHRDVKDSPKHACQEEDCLYTSKNVKHMRAHMEFKHNIHSAKRLRCEYCSQEFITMKQLAKHKVNKHSVNYKLSCEYPGCNEKFVNRYYRLKHQNEVHKKLPPKVVEKRYLCTSCEYRCNGSKDLIEHEAKKHESPVPDGHEIYHCEQCSYWTLRYNFIVKHKAAHAGIKNYFCEFCEKAFTTASQRSDHVRIHKDKKFICSVPECKGAFHYKWSLKNHMANVHKAPEFQGQLLRECTIKGCDYRGYSKPALEAHIKKQHSSGSEQNSEDSTSDDVDNQLDQQAEDDNKNSLSFVISNTQSLQGFNEMTGQWGNENTEIEYESQNSNNKIEFGVDKWDNPNGPVCQISNMTSNADSNGKWTSVNGSDMNS</sequence>
<dbReference type="GO" id="GO:0008270">
    <property type="term" value="F:zinc ion binding"/>
    <property type="evidence" value="ECO:0007669"/>
    <property type="project" value="UniProtKB-KW"/>
</dbReference>
<feature type="region of interest" description="Disordered" evidence="7">
    <location>
        <begin position="1092"/>
        <end position="1115"/>
    </location>
</feature>
<dbReference type="PROSITE" id="PS50157">
    <property type="entry name" value="ZINC_FINGER_C2H2_2"/>
    <property type="match status" value="4"/>
</dbReference>
<name>A0A8J1TUE3_OWEFU</name>
<proteinExistence type="predicted"/>
<evidence type="ECO:0000256" key="5">
    <source>
        <dbReference type="ARBA" id="ARBA00022833"/>
    </source>
</evidence>
<evidence type="ECO:0000256" key="3">
    <source>
        <dbReference type="ARBA" id="ARBA00022737"/>
    </source>
</evidence>